<feature type="coiled-coil region" evidence="2">
    <location>
        <begin position="625"/>
        <end position="655"/>
    </location>
</feature>
<evidence type="ECO:0000313" key="5">
    <source>
        <dbReference type="Proteomes" id="UP000326759"/>
    </source>
</evidence>
<sequence>LLFRVVELRSLFDNIFENGRSTRNNSSFLGYFDPDSNCTPPELSSRPCSSDLLNHQVYNGKHSLFDSVQDVQEREDVSSITSSNSNAKTKATDNDVEVSVNSYENSLIGEHSLLDRFDVLHNTSAKHEDLKDTDILRVIEKEKETLENLPTQVLENVVKMSKSEADIDISKSLKALIQSSKNEFLDEKFIYSDGQNQISKSNANNPDRLKFTRNKSLKNKLNAESLYNVEDNVSENDKNKVQLNHNYHYHFINYPNKDEENLNLQSQMNIDNKRAENTAQSNINNLERLNSVSDVNRKQFQGLSNSQALQNPKTQSERRGHFNVRTPDISLQQSSYSSVGAPSMPSFSSSSQFQSASFRGSENSQFSQSAAYGFSPVPQNPQPPAPPETTYGLPPAFPQPSYMPPPSNPIGQAYGPPVANPQPPSYIPPPSSPPKPMYGVPVANPQPPSYIPPPASPPRPVYSPPVADPQPPSYYPPPASPPRPVYYPPAANPQPPSYIPPPSSPPKQVYGPPVFDPQPPSYIPPAPSFPRDSYGPPPPKQQSPLMNYGPPALSDVGDIPFDTRFVLVNPSRKKRKRKKHSGLKLIFGGDSSQFDNTIFADDLNYGLRNQRDSLRDEFWENRERLQRQEMEVFELKQLKSQIKAQEKQREALKRGFFREMISEGFGGGIRDMLYKGATTLGAMALVPITNLTLDPGSWTLDLRPWTLNPGPWTLDPGPWTLDPSILIIYASRLMRKGNRNITFRGQINKLCILPYLS</sequence>
<dbReference type="OrthoDB" id="9950873at2759"/>
<feature type="compositionally biased region" description="Low complexity" evidence="3">
    <location>
        <begin position="337"/>
        <end position="361"/>
    </location>
</feature>
<dbReference type="EMBL" id="SEYY01020720">
    <property type="protein sequence ID" value="KAB7497072.1"/>
    <property type="molecule type" value="Genomic_DNA"/>
</dbReference>
<dbReference type="PANTHER" id="PTHR13037">
    <property type="entry name" value="FORMIN"/>
    <property type="match status" value="1"/>
</dbReference>
<keyword evidence="2" id="KW-0175">Coiled coil</keyword>
<feature type="compositionally biased region" description="Pro residues" evidence="3">
    <location>
        <begin position="395"/>
        <end position="408"/>
    </location>
</feature>
<protein>
    <submittedName>
        <fullName evidence="4">Uncharacterized protein</fullName>
    </submittedName>
</protein>
<dbReference type="PANTHER" id="PTHR13037:SF24">
    <property type="entry name" value="POLYCOMB PROTEIN PCL-RELATED"/>
    <property type="match status" value="1"/>
</dbReference>
<feature type="non-terminal residue" evidence="4">
    <location>
        <position position="1"/>
    </location>
</feature>
<evidence type="ECO:0000313" key="4">
    <source>
        <dbReference type="EMBL" id="KAB7497072.1"/>
    </source>
</evidence>
<feature type="compositionally biased region" description="Polar residues" evidence="3">
    <location>
        <begin position="302"/>
        <end position="314"/>
    </location>
</feature>
<comment type="caution">
    <text evidence="4">The sequence shown here is derived from an EMBL/GenBank/DDBJ whole genome shotgun (WGS) entry which is preliminary data.</text>
</comment>
<dbReference type="AlphaFoldDB" id="A0A5N5SSS8"/>
<evidence type="ECO:0000256" key="3">
    <source>
        <dbReference type="SAM" id="MobiDB-lite"/>
    </source>
</evidence>
<dbReference type="Proteomes" id="UP000326759">
    <property type="component" value="Unassembled WGS sequence"/>
</dbReference>
<feature type="compositionally biased region" description="Pro residues" evidence="3">
    <location>
        <begin position="444"/>
        <end position="505"/>
    </location>
</feature>
<evidence type="ECO:0000256" key="1">
    <source>
        <dbReference type="ARBA" id="ARBA00022581"/>
    </source>
</evidence>
<feature type="compositionally biased region" description="Pro residues" evidence="3">
    <location>
        <begin position="378"/>
        <end position="387"/>
    </location>
</feature>
<feature type="compositionally biased region" description="Pro residues" evidence="3">
    <location>
        <begin position="418"/>
        <end position="436"/>
    </location>
</feature>
<name>A0A5N5SSS8_9CRUS</name>
<evidence type="ECO:0000256" key="2">
    <source>
        <dbReference type="SAM" id="Coils"/>
    </source>
</evidence>
<reference evidence="4 5" key="1">
    <citation type="journal article" date="2019" name="PLoS Biol.">
        <title>Sex chromosomes control vertical transmission of feminizing Wolbachia symbionts in an isopod.</title>
        <authorList>
            <person name="Becking T."/>
            <person name="Chebbi M.A."/>
            <person name="Giraud I."/>
            <person name="Moumen B."/>
            <person name="Laverre T."/>
            <person name="Caubet Y."/>
            <person name="Peccoud J."/>
            <person name="Gilbert C."/>
            <person name="Cordaux R."/>
        </authorList>
    </citation>
    <scope>NUCLEOTIDE SEQUENCE [LARGE SCALE GENOMIC DNA]</scope>
    <source>
        <strain evidence="4">ANa2</strain>
        <tissue evidence="4">Whole body excluding digestive tract and cuticle</tissue>
    </source>
</reference>
<accession>A0A5N5SSS8</accession>
<dbReference type="PRINTS" id="PR01217">
    <property type="entry name" value="PRICHEXTENSN"/>
</dbReference>
<keyword evidence="5" id="KW-1185">Reference proteome</keyword>
<gene>
    <name evidence="4" type="ORF">Anas_04897</name>
</gene>
<organism evidence="4 5">
    <name type="scientific">Armadillidium nasatum</name>
    <dbReference type="NCBI Taxonomy" id="96803"/>
    <lineage>
        <taxon>Eukaryota</taxon>
        <taxon>Metazoa</taxon>
        <taxon>Ecdysozoa</taxon>
        <taxon>Arthropoda</taxon>
        <taxon>Crustacea</taxon>
        <taxon>Multicrustacea</taxon>
        <taxon>Malacostraca</taxon>
        <taxon>Eumalacostraca</taxon>
        <taxon>Peracarida</taxon>
        <taxon>Isopoda</taxon>
        <taxon>Oniscidea</taxon>
        <taxon>Crinocheta</taxon>
        <taxon>Armadillidiidae</taxon>
        <taxon>Armadillidium</taxon>
    </lineage>
</organism>
<feature type="region of interest" description="Disordered" evidence="3">
    <location>
        <begin position="302"/>
        <end position="547"/>
    </location>
</feature>
<keyword evidence="1" id="KW-0945">Host-virus interaction</keyword>
<feature type="compositionally biased region" description="Pro residues" evidence="3">
    <location>
        <begin position="514"/>
        <end position="528"/>
    </location>
</feature>
<proteinExistence type="predicted"/>